<evidence type="ECO:0000313" key="2">
    <source>
        <dbReference type="EMBL" id="ELK17117.1"/>
    </source>
</evidence>
<protein>
    <submittedName>
        <fullName evidence="2">LisH domain-containing protein ARMC9</fullName>
    </submittedName>
</protein>
<name>L5L0F1_PTEAL</name>
<dbReference type="GO" id="GO:0036064">
    <property type="term" value="C:ciliary basal body"/>
    <property type="evidence" value="ECO:0007669"/>
    <property type="project" value="InterPro"/>
</dbReference>
<feature type="region of interest" description="Disordered" evidence="1">
    <location>
        <begin position="119"/>
        <end position="154"/>
    </location>
</feature>
<dbReference type="GO" id="GO:0097542">
    <property type="term" value="C:ciliary tip"/>
    <property type="evidence" value="ECO:0007669"/>
    <property type="project" value="TreeGrafter"/>
</dbReference>
<dbReference type="STRING" id="9402.L5L0F1"/>
<sequence>MAWSGLLCVRGSPGRCSRTAYGRVRVTSEMGTVVGSVSCGRARRPGWSGGHRAVGDVVTRCEELPDGVLESDDDEDEDDEEDHDTMEADLDKDELIQPQLGELSGEKLLTTEYLGIMTNTGKTRRKGPGSVQWSGAEPLRRPVTPGGHRNGYPV</sequence>
<feature type="compositionally biased region" description="Acidic residues" evidence="1">
    <location>
        <begin position="69"/>
        <end position="87"/>
    </location>
</feature>
<organism evidence="2 3">
    <name type="scientific">Pteropus alecto</name>
    <name type="common">Black flying fox</name>
    <dbReference type="NCBI Taxonomy" id="9402"/>
    <lineage>
        <taxon>Eukaryota</taxon>
        <taxon>Metazoa</taxon>
        <taxon>Chordata</taxon>
        <taxon>Craniata</taxon>
        <taxon>Vertebrata</taxon>
        <taxon>Euteleostomi</taxon>
        <taxon>Mammalia</taxon>
        <taxon>Eutheria</taxon>
        <taxon>Laurasiatheria</taxon>
        <taxon>Chiroptera</taxon>
        <taxon>Yinpterochiroptera</taxon>
        <taxon>Pteropodoidea</taxon>
        <taxon>Pteropodidae</taxon>
        <taxon>Pteropodinae</taxon>
        <taxon>Pteropus</taxon>
    </lineage>
</organism>
<dbReference type="InParanoid" id="L5L0F1"/>
<dbReference type="Proteomes" id="UP000010552">
    <property type="component" value="Unassembled WGS sequence"/>
</dbReference>
<dbReference type="EMBL" id="KB030407">
    <property type="protein sequence ID" value="ELK17117.1"/>
    <property type="molecule type" value="Genomic_DNA"/>
</dbReference>
<dbReference type="GO" id="GO:0005814">
    <property type="term" value="C:centriole"/>
    <property type="evidence" value="ECO:0007669"/>
    <property type="project" value="TreeGrafter"/>
</dbReference>
<feature type="region of interest" description="Disordered" evidence="1">
    <location>
        <begin position="64"/>
        <end position="87"/>
    </location>
</feature>
<dbReference type="InterPro" id="IPR040369">
    <property type="entry name" value="ARMC9"/>
</dbReference>
<proteinExistence type="predicted"/>
<accession>L5L0F1</accession>
<dbReference type="PANTHER" id="PTHR14881">
    <property type="entry name" value="LISH DOMAIN-CONTAINING PROTEIN ARMC9"/>
    <property type="match status" value="1"/>
</dbReference>
<keyword evidence="3" id="KW-1185">Reference proteome</keyword>
<dbReference type="GO" id="GO:0060271">
    <property type="term" value="P:cilium assembly"/>
    <property type="evidence" value="ECO:0007669"/>
    <property type="project" value="InterPro"/>
</dbReference>
<dbReference type="AlphaFoldDB" id="L5L0F1"/>
<gene>
    <name evidence="2" type="ORF">PAL_GLEAN10014307</name>
</gene>
<evidence type="ECO:0000256" key="1">
    <source>
        <dbReference type="SAM" id="MobiDB-lite"/>
    </source>
</evidence>
<evidence type="ECO:0000313" key="3">
    <source>
        <dbReference type="Proteomes" id="UP000010552"/>
    </source>
</evidence>
<reference evidence="3" key="1">
    <citation type="journal article" date="2013" name="Science">
        <title>Comparative analysis of bat genomes provides insight into the evolution of flight and immunity.</title>
        <authorList>
            <person name="Zhang G."/>
            <person name="Cowled C."/>
            <person name="Shi Z."/>
            <person name="Huang Z."/>
            <person name="Bishop-Lilly K.A."/>
            <person name="Fang X."/>
            <person name="Wynne J.W."/>
            <person name="Xiong Z."/>
            <person name="Baker M.L."/>
            <person name="Zhao W."/>
            <person name="Tachedjian M."/>
            <person name="Zhu Y."/>
            <person name="Zhou P."/>
            <person name="Jiang X."/>
            <person name="Ng J."/>
            <person name="Yang L."/>
            <person name="Wu L."/>
            <person name="Xiao J."/>
            <person name="Feng Y."/>
            <person name="Chen Y."/>
            <person name="Sun X."/>
            <person name="Zhang Y."/>
            <person name="Marsh G.A."/>
            <person name="Crameri G."/>
            <person name="Broder C.C."/>
            <person name="Frey K.G."/>
            <person name="Wang L.F."/>
            <person name="Wang J."/>
        </authorList>
    </citation>
    <scope>NUCLEOTIDE SEQUENCE [LARGE SCALE GENOMIC DNA]</scope>
</reference>
<dbReference type="PANTHER" id="PTHR14881:SF4">
    <property type="entry name" value="LISH DOMAIN-CONTAINING PROTEIN ARMC9"/>
    <property type="match status" value="1"/>
</dbReference>